<dbReference type="PANTHER" id="PTHR31157">
    <property type="entry name" value="SCP DOMAIN-CONTAINING PROTEIN"/>
    <property type="match status" value="1"/>
</dbReference>
<keyword evidence="4" id="KW-1185">Reference proteome</keyword>
<feature type="signal peptide" evidence="1">
    <location>
        <begin position="1"/>
        <end position="29"/>
    </location>
</feature>
<dbReference type="InterPro" id="IPR006311">
    <property type="entry name" value="TAT_signal"/>
</dbReference>
<dbReference type="AlphaFoldDB" id="A0A2S6IFU9"/>
<dbReference type="EMBL" id="PTJD01000011">
    <property type="protein sequence ID" value="PPK93088.1"/>
    <property type="molecule type" value="Genomic_DNA"/>
</dbReference>
<evidence type="ECO:0000313" key="4">
    <source>
        <dbReference type="Proteomes" id="UP000239485"/>
    </source>
</evidence>
<feature type="domain" description="SCP" evidence="2">
    <location>
        <begin position="70"/>
        <end position="180"/>
    </location>
</feature>
<gene>
    <name evidence="3" type="ORF">CLV92_1114</name>
</gene>
<proteinExistence type="predicted"/>
<dbReference type="SUPFAM" id="SSF55797">
    <property type="entry name" value="PR-1-like"/>
    <property type="match status" value="1"/>
</dbReference>
<dbReference type="PANTHER" id="PTHR31157:SF1">
    <property type="entry name" value="SCP DOMAIN-CONTAINING PROTEIN"/>
    <property type="match status" value="1"/>
</dbReference>
<organism evidence="3 4">
    <name type="scientific">Kineococcus xinjiangensis</name>
    <dbReference type="NCBI Taxonomy" id="512762"/>
    <lineage>
        <taxon>Bacteria</taxon>
        <taxon>Bacillati</taxon>
        <taxon>Actinomycetota</taxon>
        <taxon>Actinomycetes</taxon>
        <taxon>Kineosporiales</taxon>
        <taxon>Kineosporiaceae</taxon>
        <taxon>Kineococcus</taxon>
    </lineage>
</organism>
<evidence type="ECO:0000256" key="1">
    <source>
        <dbReference type="SAM" id="SignalP"/>
    </source>
</evidence>
<dbReference type="Proteomes" id="UP000239485">
    <property type="component" value="Unassembled WGS sequence"/>
</dbReference>
<feature type="chain" id="PRO_5039475151" evidence="1">
    <location>
        <begin position="30"/>
        <end position="187"/>
    </location>
</feature>
<dbReference type="InterPro" id="IPR014044">
    <property type="entry name" value="CAP_dom"/>
</dbReference>
<dbReference type="Gene3D" id="3.40.33.10">
    <property type="entry name" value="CAP"/>
    <property type="match status" value="1"/>
</dbReference>
<protein>
    <submittedName>
        <fullName evidence="3">Uncharacterized protein YkwD</fullName>
    </submittedName>
</protein>
<dbReference type="RefSeq" id="WP_211291152.1">
    <property type="nucleotide sequence ID" value="NZ_PTJD01000011.1"/>
</dbReference>
<dbReference type="CDD" id="cd05379">
    <property type="entry name" value="CAP_bacterial"/>
    <property type="match status" value="1"/>
</dbReference>
<comment type="caution">
    <text evidence="3">The sequence shown here is derived from an EMBL/GenBank/DDBJ whole genome shotgun (WGS) entry which is preliminary data.</text>
</comment>
<keyword evidence="1" id="KW-0732">Signal</keyword>
<dbReference type="InterPro" id="IPR035940">
    <property type="entry name" value="CAP_sf"/>
</dbReference>
<dbReference type="Pfam" id="PF00188">
    <property type="entry name" value="CAP"/>
    <property type="match status" value="1"/>
</dbReference>
<dbReference type="PROSITE" id="PS51318">
    <property type="entry name" value="TAT"/>
    <property type="match status" value="1"/>
</dbReference>
<evidence type="ECO:0000313" key="3">
    <source>
        <dbReference type="EMBL" id="PPK93088.1"/>
    </source>
</evidence>
<evidence type="ECO:0000259" key="2">
    <source>
        <dbReference type="Pfam" id="PF00188"/>
    </source>
</evidence>
<accession>A0A2S6IFU9</accession>
<reference evidence="3 4" key="1">
    <citation type="submission" date="2018-02" db="EMBL/GenBank/DDBJ databases">
        <title>Genomic Encyclopedia of Archaeal and Bacterial Type Strains, Phase II (KMG-II): from individual species to whole genera.</title>
        <authorList>
            <person name="Goeker M."/>
        </authorList>
    </citation>
    <scope>NUCLEOTIDE SEQUENCE [LARGE SCALE GENOMIC DNA]</scope>
    <source>
        <strain evidence="3 4">DSM 22857</strain>
    </source>
</reference>
<sequence>MIDRRATIALTATALTAVATALAASPAAAAPLARDARAVSPEVLTAAAPAAAAAAPVDPVVLAAERVVQLANAGRAAAGCPALAPDPLLAAAAAGHSADMAARRVLTHTGVDGSTPLQRIHRAGFHAVRSAENAAAGYATADDVVRAWLDSPGHRRNLLDCRLDSAGVGLAGDPAAPYWTLALAARG</sequence>
<name>A0A2S6IFU9_9ACTN</name>